<dbReference type="Gene3D" id="3.40.420.10">
    <property type="entry name" value="Ricin (A subunit), domain 1"/>
    <property type="match status" value="1"/>
</dbReference>
<dbReference type="GO" id="GO:0017148">
    <property type="term" value="P:negative regulation of translation"/>
    <property type="evidence" value="ECO:0007669"/>
    <property type="project" value="InterPro"/>
</dbReference>
<organism evidence="2 3">
    <name type="scientific">Streptomyces viridochromogenes</name>
    <dbReference type="NCBI Taxonomy" id="1938"/>
    <lineage>
        <taxon>Bacteria</taxon>
        <taxon>Bacillati</taxon>
        <taxon>Actinomycetota</taxon>
        <taxon>Actinomycetes</taxon>
        <taxon>Kitasatosporales</taxon>
        <taxon>Streptomycetaceae</taxon>
        <taxon>Streptomyces</taxon>
    </lineage>
</organism>
<evidence type="ECO:0000256" key="1">
    <source>
        <dbReference type="SAM" id="MobiDB-lite"/>
    </source>
</evidence>
<evidence type="ECO:0000313" key="3">
    <source>
        <dbReference type="Proteomes" id="UP000037432"/>
    </source>
</evidence>
<accession>A0A0J7ZGN6</accession>
<evidence type="ECO:0000313" key="2">
    <source>
        <dbReference type="EMBL" id="KMS75014.1"/>
    </source>
</evidence>
<dbReference type="OrthoDB" id="3699584at2"/>
<dbReference type="Proteomes" id="UP000037432">
    <property type="component" value="Unassembled WGS sequence"/>
</dbReference>
<dbReference type="AlphaFoldDB" id="A0A0J7ZGN6"/>
<name>A0A0J7ZGN6_STRVR</name>
<proteinExistence type="predicted"/>
<dbReference type="PRINTS" id="PR00396">
    <property type="entry name" value="SHIGARICIN"/>
</dbReference>
<dbReference type="SUPFAM" id="SSF56371">
    <property type="entry name" value="Ribosome inactivating proteins (RIP)"/>
    <property type="match status" value="1"/>
</dbReference>
<dbReference type="InterPro" id="IPR001574">
    <property type="entry name" value="Ribosome_inactivat_prot"/>
</dbReference>
<dbReference type="PANTHER" id="PTHR33453:SF34">
    <property type="entry name" value="RIBOSOME-INACTIVATING PROTEIN"/>
    <property type="match status" value="1"/>
</dbReference>
<protein>
    <submittedName>
        <fullName evidence="2">Uncharacterized protein</fullName>
    </submittedName>
</protein>
<dbReference type="PANTHER" id="PTHR33453">
    <property type="match status" value="1"/>
</dbReference>
<feature type="region of interest" description="Disordered" evidence="1">
    <location>
        <begin position="139"/>
        <end position="159"/>
    </location>
</feature>
<dbReference type="InterPro" id="IPR016138">
    <property type="entry name" value="Ribosome_inactivat_prot_sub1"/>
</dbReference>
<feature type="compositionally biased region" description="Polar residues" evidence="1">
    <location>
        <begin position="143"/>
        <end position="153"/>
    </location>
</feature>
<dbReference type="RefSeq" id="WP_048581156.1">
    <property type="nucleotide sequence ID" value="NZ_LFNT01000010.1"/>
</dbReference>
<dbReference type="EMBL" id="LFNT01000010">
    <property type="protein sequence ID" value="KMS75014.1"/>
    <property type="molecule type" value="Genomic_DNA"/>
</dbReference>
<dbReference type="PATRIC" id="fig|1938.3.peg.2477"/>
<dbReference type="InterPro" id="IPR017989">
    <property type="entry name" value="Ribosome_inactivat_1/2"/>
</dbReference>
<gene>
    <name evidence="2" type="ORF">ACM01_12095</name>
</gene>
<comment type="caution">
    <text evidence="2">The sequence shown here is derived from an EMBL/GenBank/DDBJ whole genome shotgun (WGS) entry which is preliminary data.</text>
</comment>
<sequence>MSLTHVTPAPGQRRRRARKITVRSIVTTVALSVSATLLGPLGALSSASAADGNPTWKVGDKASYAKFINAIRRAVSNDDGDPVPGTGYRVNHTSSSNNQYIAVDVEEQHSDRYVRLRLQASNLYLVGWWSGDRDHEQYHYVDPNQQMPPSSGASDRRPVRATFGENYGDIEQEAGGSSSNRTGIDYNQGTFNGAVNTLRKATGTAKGTRESRNQARAFLVMTQAVSEAARFRPIAAQMATTNVDHVHAQLPGHYVSMENRWEEFSKRFNQLVIEERDDTPENALTQYIYRKSDDTGQWGWDLVVFITRAMYAKYLLQTSLQWKTQ</sequence>
<dbReference type="GO" id="GO:0030598">
    <property type="term" value="F:rRNA N-glycosylase activity"/>
    <property type="evidence" value="ECO:0007669"/>
    <property type="project" value="InterPro"/>
</dbReference>
<dbReference type="Pfam" id="PF00161">
    <property type="entry name" value="RIP"/>
    <property type="match status" value="1"/>
</dbReference>
<reference evidence="2 3" key="1">
    <citation type="submission" date="2015-06" db="EMBL/GenBank/DDBJ databases">
        <authorList>
            <person name="Ju K.-S."/>
            <person name="Doroghazi J.R."/>
            <person name="Metcalf W.W."/>
        </authorList>
    </citation>
    <scope>NUCLEOTIDE SEQUENCE [LARGE SCALE GENOMIC DNA]</scope>
    <source>
        <strain evidence="2 3">NRRL 3414</strain>
    </source>
</reference>
<dbReference type="InterPro" id="IPR036041">
    <property type="entry name" value="Ribosome-inact_prot_sf"/>
</dbReference>